<reference evidence="2 3" key="1">
    <citation type="journal article" date="2019" name="Commun. Biol.">
        <title>The bagworm genome reveals a unique fibroin gene that provides high tensile strength.</title>
        <authorList>
            <person name="Kono N."/>
            <person name="Nakamura H."/>
            <person name="Ohtoshi R."/>
            <person name="Tomita M."/>
            <person name="Numata K."/>
            <person name="Arakawa K."/>
        </authorList>
    </citation>
    <scope>NUCLEOTIDE SEQUENCE [LARGE SCALE GENOMIC DNA]</scope>
</reference>
<gene>
    <name evidence="2" type="ORF">EVAR_76043_1</name>
</gene>
<dbReference type="AlphaFoldDB" id="A0A4C1UB50"/>
<comment type="caution">
    <text evidence="2">The sequence shown here is derived from an EMBL/GenBank/DDBJ whole genome shotgun (WGS) entry which is preliminary data.</text>
</comment>
<evidence type="ECO:0000313" key="2">
    <source>
        <dbReference type="EMBL" id="GBP23327.1"/>
    </source>
</evidence>
<protein>
    <submittedName>
        <fullName evidence="2">Uncharacterized protein</fullName>
    </submittedName>
</protein>
<name>A0A4C1UB50_EUMVA</name>
<feature type="compositionally biased region" description="Polar residues" evidence="1">
    <location>
        <begin position="93"/>
        <end position="105"/>
    </location>
</feature>
<sequence>MSDIEIESRTGKEPKPRTRIEIENGAGVETECRIGMKNIKIYSLEGILARGFTFISFQHIPPVTFNGAPNAQCNYSVPPTTSTRPASHKVQEMYTSPSSRAQGNE</sequence>
<feature type="region of interest" description="Disordered" evidence="1">
    <location>
        <begin position="77"/>
        <end position="105"/>
    </location>
</feature>
<organism evidence="2 3">
    <name type="scientific">Eumeta variegata</name>
    <name type="common">Bagworm moth</name>
    <name type="synonym">Eumeta japonica</name>
    <dbReference type="NCBI Taxonomy" id="151549"/>
    <lineage>
        <taxon>Eukaryota</taxon>
        <taxon>Metazoa</taxon>
        <taxon>Ecdysozoa</taxon>
        <taxon>Arthropoda</taxon>
        <taxon>Hexapoda</taxon>
        <taxon>Insecta</taxon>
        <taxon>Pterygota</taxon>
        <taxon>Neoptera</taxon>
        <taxon>Endopterygota</taxon>
        <taxon>Lepidoptera</taxon>
        <taxon>Glossata</taxon>
        <taxon>Ditrysia</taxon>
        <taxon>Tineoidea</taxon>
        <taxon>Psychidae</taxon>
        <taxon>Oiketicinae</taxon>
        <taxon>Eumeta</taxon>
    </lineage>
</organism>
<keyword evidence="3" id="KW-1185">Reference proteome</keyword>
<dbReference type="Proteomes" id="UP000299102">
    <property type="component" value="Unassembled WGS sequence"/>
</dbReference>
<dbReference type="EMBL" id="BGZK01000149">
    <property type="protein sequence ID" value="GBP23327.1"/>
    <property type="molecule type" value="Genomic_DNA"/>
</dbReference>
<evidence type="ECO:0000313" key="3">
    <source>
        <dbReference type="Proteomes" id="UP000299102"/>
    </source>
</evidence>
<evidence type="ECO:0000256" key="1">
    <source>
        <dbReference type="SAM" id="MobiDB-lite"/>
    </source>
</evidence>
<proteinExistence type="predicted"/>
<accession>A0A4C1UB50</accession>